<dbReference type="EMBL" id="QKRB01000042">
    <property type="protein sequence ID" value="PZD96122.1"/>
    <property type="molecule type" value="Genomic_DNA"/>
</dbReference>
<comment type="caution">
    <text evidence="1">The sequence shown here is derived from an EMBL/GenBank/DDBJ whole genome shotgun (WGS) entry which is preliminary data.</text>
</comment>
<sequence>MSDNKIGDQIIASYQRDENMMILIFAQWCVNHDRNPVEVYTSAYPGQGDNAALKQAVELTVPKEEAGPIDNETVLTVLSLFGNDDLAFAVSQIIEEEALRKRQGR</sequence>
<dbReference type="AlphaFoldDB" id="A0A2W1LMC1"/>
<accession>A0A2W1LMC1</accession>
<organism evidence="1 2">
    <name type="scientific">Paenibacillus sambharensis</name>
    <dbReference type="NCBI Taxonomy" id="1803190"/>
    <lineage>
        <taxon>Bacteria</taxon>
        <taxon>Bacillati</taxon>
        <taxon>Bacillota</taxon>
        <taxon>Bacilli</taxon>
        <taxon>Bacillales</taxon>
        <taxon>Paenibacillaceae</taxon>
        <taxon>Paenibacillus</taxon>
    </lineage>
</organism>
<evidence type="ECO:0000313" key="1">
    <source>
        <dbReference type="EMBL" id="PZD96122.1"/>
    </source>
</evidence>
<proteinExistence type="predicted"/>
<dbReference type="OrthoDB" id="2678957at2"/>
<dbReference type="RefSeq" id="WP_111146410.1">
    <property type="nucleotide sequence ID" value="NZ_QKRB01000042.1"/>
</dbReference>
<name>A0A2W1LMC1_9BACL</name>
<dbReference type="Proteomes" id="UP000249522">
    <property type="component" value="Unassembled WGS sequence"/>
</dbReference>
<gene>
    <name evidence="1" type="ORF">DNH61_09415</name>
</gene>
<keyword evidence="2" id="KW-1185">Reference proteome</keyword>
<protein>
    <submittedName>
        <fullName evidence="1">Uncharacterized protein</fullName>
    </submittedName>
</protein>
<evidence type="ECO:0000313" key="2">
    <source>
        <dbReference type="Proteomes" id="UP000249522"/>
    </source>
</evidence>
<reference evidence="1 2" key="1">
    <citation type="submission" date="2018-06" db="EMBL/GenBank/DDBJ databases">
        <title>Paenibacillus imtechensis sp. nov.</title>
        <authorList>
            <person name="Pinnaka A.K."/>
            <person name="Singh H."/>
            <person name="Kaur M."/>
        </authorList>
    </citation>
    <scope>NUCLEOTIDE SEQUENCE [LARGE SCALE GENOMIC DNA]</scope>
    <source>
        <strain evidence="1 2">SMB1</strain>
    </source>
</reference>